<dbReference type="InterPro" id="IPR011053">
    <property type="entry name" value="Single_hybrid_motif"/>
</dbReference>
<dbReference type="SMART" id="SM00796">
    <property type="entry name" value="AHS1"/>
    <property type="match status" value="1"/>
</dbReference>
<dbReference type="SUPFAM" id="SSF56059">
    <property type="entry name" value="Glutathione synthetase ATP-binding domain-like"/>
    <property type="match status" value="1"/>
</dbReference>
<dbReference type="InterPro" id="IPR003833">
    <property type="entry name" value="CT_C_D"/>
</dbReference>
<dbReference type="OrthoDB" id="9803706at2"/>
<organism evidence="11 12">
    <name type="scientific">Sulfurisoma sediminicola</name>
    <dbReference type="NCBI Taxonomy" id="1381557"/>
    <lineage>
        <taxon>Bacteria</taxon>
        <taxon>Pseudomonadati</taxon>
        <taxon>Pseudomonadota</taxon>
        <taxon>Betaproteobacteria</taxon>
        <taxon>Nitrosomonadales</taxon>
        <taxon>Sterolibacteriaceae</taxon>
        <taxon>Sulfurisoma</taxon>
    </lineage>
</organism>
<reference evidence="11 12" key="1">
    <citation type="submission" date="2018-10" db="EMBL/GenBank/DDBJ databases">
        <title>Genomic Encyclopedia of Type Strains, Phase IV (KMG-IV): sequencing the most valuable type-strain genomes for metagenomic binning, comparative biology and taxonomic classification.</title>
        <authorList>
            <person name="Goeker M."/>
        </authorList>
    </citation>
    <scope>NUCLEOTIDE SEQUENCE [LARGE SCALE GENOMIC DNA]</scope>
    <source>
        <strain evidence="11 12">DSM 26916</strain>
    </source>
</reference>
<evidence type="ECO:0000256" key="5">
    <source>
        <dbReference type="ARBA" id="ARBA00022840"/>
    </source>
</evidence>
<keyword evidence="12" id="KW-1185">Reference proteome</keyword>
<accession>A0A497XEF9</accession>
<dbReference type="Gene3D" id="3.30.1360.40">
    <property type="match status" value="1"/>
</dbReference>
<dbReference type="SUPFAM" id="SSF50891">
    <property type="entry name" value="Cyclophilin-like"/>
    <property type="match status" value="2"/>
</dbReference>
<feature type="domain" description="Biotin carboxylation" evidence="10">
    <location>
        <begin position="1"/>
        <end position="443"/>
    </location>
</feature>
<dbReference type="GO" id="GO:0016874">
    <property type="term" value="F:ligase activity"/>
    <property type="evidence" value="ECO:0007669"/>
    <property type="project" value="UniProtKB-KW"/>
</dbReference>
<evidence type="ECO:0000256" key="4">
    <source>
        <dbReference type="ARBA" id="ARBA00022801"/>
    </source>
</evidence>
<dbReference type="NCBIfam" id="TIGR02712">
    <property type="entry name" value="urea_carbox"/>
    <property type="match status" value="1"/>
</dbReference>
<proteinExistence type="predicted"/>
<dbReference type="SMART" id="SM00797">
    <property type="entry name" value="AHS2"/>
    <property type="match status" value="1"/>
</dbReference>
<dbReference type="InterPro" id="IPR014084">
    <property type="entry name" value="Urea_COase"/>
</dbReference>
<dbReference type="InterPro" id="IPR011761">
    <property type="entry name" value="ATP-grasp"/>
</dbReference>
<dbReference type="EMBL" id="RCCI01000005">
    <property type="protein sequence ID" value="RLJ64915.1"/>
    <property type="molecule type" value="Genomic_DNA"/>
</dbReference>
<dbReference type="PROSITE" id="PS50979">
    <property type="entry name" value="BC"/>
    <property type="match status" value="1"/>
</dbReference>
<evidence type="ECO:0000256" key="3">
    <source>
        <dbReference type="ARBA" id="ARBA00022741"/>
    </source>
</evidence>
<dbReference type="CDD" id="cd06850">
    <property type="entry name" value="biotinyl_domain"/>
    <property type="match status" value="1"/>
</dbReference>
<evidence type="ECO:0000259" key="10">
    <source>
        <dbReference type="PROSITE" id="PS50979"/>
    </source>
</evidence>
<dbReference type="PROSITE" id="PS50975">
    <property type="entry name" value="ATP_GRASP"/>
    <property type="match status" value="1"/>
</dbReference>
<dbReference type="InterPro" id="IPR050856">
    <property type="entry name" value="Biotin_carboxylase_complex"/>
</dbReference>
<dbReference type="InterPro" id="IPR011054">
    <property type="entry name" value="Rudment_hybrid_motif"/>
</dbReference>
<keyword evidence="3 7" id="KW-0547">Nucleotide-binding</keyword>
<evidence type="ECO:0000256" key="7">
    <source>
        <dbReference type="PROSITE-ProRule" id="PRU00409"/>
    </source>
</evidence>
<keyword evidence="4" id="KW-0378">Hydrolase</keyword>
<evidence type="ECO:0000259" key="9">
    <source>
        <dbReference type="PROSITE" id="PS50975"/>
    </source>
</evidence>
<dbReference type="AlphaFoldDB" id="A0A497XEF9"/>
<dbReference type="Gene3D" id="3.30.470.20">
    <property type="entry name" value="ATP-grasp fold, B domain"/>
    <property type="match status" value="1"/>
</dbReference>
<evidence type="ECO:0000259" key="8">
    <source>
        <dbReference type="PROSITE" id="PS50968"/>
    </source>
</evidence>
<dbReference type="Pfam" id="PF02626">
    <property type="entry name" value="CT_A_B"/>
    <property type="match status" value="1"/>
</dbReference>
<dbReference type="InterPro" id="IPR029000">
    <property type="entry name" value="Cyclophilin-like_dom_sf"/>
</dbReference>
<keyword evidence="5 7" id="KW-0067">ATP-binding</keyword>
<dbReference type="GO" id="GO:0046872">
    <property type="term" value="F:metal ion binding"/>
    <property type="evidence" value="ECO:0007669"/>
    <property type="project" value="InterPro"/>
</dbReference>
<dbReference type="SMART" id="SM00878">
    <property type="entry name" value="Biotin_carb_C"/>
    <property type="match status" value="1"/>
</dbReference>
<name>A0A497XEF9_9PROT</name>
<feature type="domain" description="ATP-grasp" evidence="9">
    <location>
        <begin position="120"/>
        <end position="317"/>
    </location>
</feature>
<dbReference type="GO" id="GO:0016787">
    <property type="term" value="F:hydrolase activity"/>
    <property type="evidence" value="ECO:0007669"/>
    <property type="project" value="UniProtKB-KW"/>
</dbReference>
<dbReference type="SUPFAM" id="SSF160467">
    <property type="entry name" value="PH0987 N-terminal domain-like"/>
    <property type="match status" value="1"/>
</dbReference>
<dbReference type="InterPro" id="IPR005479">
    <property type="entry name" value="CPAse_ATP-bd"/>
</dbReference>
<dbReference type="Pfam" id="PF00364">
    <property type="entry name" value="Biotin_lipoyl"/>
    <property type="match status" value="1"/>
</dbReference>
<dbReference type="Proteomes" id="UP000268908">
    <property type="component" value="Unassembled WGS sequence"/>
</dbReference>
<evidence type="ECO:0000256" key="1">
    <source>
        <dbReference type="ARBA" id="ARBA00001953"/>
    </source>
</evidence>
<evidence type="ECO:0000313" key="11">
    <source>
        <dbReference type="EMBL" id="RLJ64915.1"/>
    </source>
</evidence>
<evidence type="ECO:0000256" key="2">
    <source>
        <dbReference type="ARBA" id="ARBA00022598"/>
    </source>
</evidence>
<dbReference type="Gene3D" id="2.40.100.10">
    <property type="entry name" value="Cyclophilin-like"/>
    <property type="match status" value="2"/>
</dbReference>
<dbReference type="PROSITE" id="PS00866">
    <property type="entry name" value="CPSASE_1"/>
    <property type="match status" value="1"/>
</dbReference>
<sequence>MFKKVLIANRGAIACRIIRTLKRLGIASVAVYSEADRHAAHVMQADESVCLGPAPAAESYLRADKVIEAAQATGAEAIHPGYGFLSENPDFADACAAAGIAFVGPSAAQMRAFGLKHTARELAEKSGVPLLPGSGLLGDAGHAAAEARRIGYPVMLKSTAGGGGIGMRLIWSEDELAEAYASVDRLARANFKDAGIYLEKYVQEARHIEVQIFGDGFGHVVALGERDCSVQRRNQKVIEETPAPNITEAQRARLLDTAVRLGSAVGYHSAGTVEFVYDAGNGEFYFLEVNTRLQVEHGVTEEVTGIDLVEWMLRTAAGELDLAGFVARPKGAAMQVRLYAEDPNKNFQPAPGLLTSVKFPQDVRVDSWVENGSEIPPYYDPMVAKVIAKGLTREDARDKLQKALAATELHGIETNLDYLRQVVADAVFAEGRQTTRYLNAFHYRAATIDVLEPGVQSSLQDWPGRTGYWDVGVPPSGPMDHLALRLANRLVGNAEGTAALELTAAGPTLKFNCDTVIALAGAQMAATLDGAPLGYWQAHAVKAGSVLRLANIEGAGLRTYLAVQGGFDVPEYLGSKSTFTLGQFGGHGGRTLRAGDVLRIAAAHPQNLESAACRAPLSQALRPPLVHEWEIGVLYGPHGAPDFFTDHDIEVFFATPWEVHYNSSRTGVRLIGPKPQWARTDGGEAGLHPSNIHDNAYAIGAVDFTGDMPVILGPDGPSLGGFVCPATIVQAELWKLGQLKPGDTVRFRRITREQANAYEGAQDAAIAALDAPAYAMLPSAPAPLASPVVKFLPEENEKCRLRRPTSQASPDSPLPTDVGALSALAIRQSGDRSLLVELGPLVLDLELRLHVQALLQALQAEIAAGRLPGVLDLTPGIRSLQVHFDARLIDQDRLIHAIVAADAALPAIDDIEVPSRIVHLPLSWDDPATKLAIEKYMQSVRPDAPWCPSNIEFIRRINGLDSIEDVYKVVFDASYLVMGLGDVYLGAPVATPVDPRHRLVTTKYNPARTWTPENAVGIGGAYLCVYGMEGPGGYQFVGRTVQMWNRHRVTADFEKPWLLRFFDQIRFVPVSKEELLRLREDVPAGRHKLDIEETTFRLRDYRAFLAEHREEIAAFKAKQQASFEAERERWKAAGQDVVASDAIVAEAGPDSELDLPPNARPLATHVAGNVWKVMAAVGQKVGAGETLLIVESMKMEIPVTAPCAGIVSHVFCKEGGQVAAGQDLLVIEAEE</sequence>
<dbReference type="InterPro" id="IPR000089">
    <property type="entry name" value="Biotin_lipoyl"/>
</dbReference>
<dbReference type="InterPro" id="IPR005482">
    <property type="entry name" value="Biotin_COase_C"/>
</dbReference>
<comment type="cofactor">
    <cofactor evidence="1">
        <name>biotin</name>
        <dbReference type="ChEBI" id="CHEBI:57586"/>
    </cofactor>
</comment>
<evidence type="ECO:0000256" key="6">
    <source>
        <dbReference type="ARBA" id="ARBA00023267"/>
    </source>
</evidence>
<dbReference type="GO" id="GO:0005524">
    <property type="term" value="F:ATP binding"/>
    <property type="evidence" value="ECO:0007669"/>
    <property type="project" value="UniProtKB-UniRule"/>
</dbReference>
<dbReference type="SUPFAM" id="SSF51230">
    <property type="entry name" value="Single hybrid motif"/>
    <property type="match status" value="1"/>
</dbReference>
<keyword evidence="2" id="KW-0436">Ligase</keyword>
<dbReference type="InterPro" id="IPR016185">
    <property type="entry name" value="PreATP-grasp_dom_sf"/>
</dbReference>
<dbReference type="SUPFAM" id="SSF52440">
    <property type="entry name" value="PreATP-grasp domain"/>
    <property type="match status" value="1"/>
</dbReference>
<dbReference type="PANTHER" id="PTHR18866">
    <property type="entry name" value="CARBOXYLASE:PYRUVATE/ACETYL-COA/PROPIONYL-COA CARBOXYLASE"/>
    <property type="match status" value="1"/>
</dbReference>
<dbReference type="InterPro" id="IPR005481">
    <property type="entry name" value="BC-like_N"/>
</dbReference>
<dbReference type="Pfam" id="PF00289">
    <property type="entry name" value="Biotin_carb_N"/>
    <property type="match status" value="1"/>
</dbReference>
<dbReference type="Pfam" id="PF02785">
    <property type="entry name" value="Biotin_carb_C"/>
    <property type="match status" value="1"/>
</dbReference>
<dbReference type="NCBIfam" id="TIGR00724">
    <property type="entry name" value="urea_amlyse_rel"/>
    <property type="match status" value="1"/>
</dbReference>
<dbReference type="InterPro" id="IPR011764">
    <property type="entry name" value="Biotin_carboxylation_dom"/>
</dbReference>
<evidence type="ECO:0000313" key="12">
    <source>
        <dbReference type="Proteomes" id="UP000268908"/>
    </source>
</evidence>
<dbReference type="SUPFAM" id="SSF51246">
    <property type="entry name" value="Rudiment single hybrid motif"/>
    <property type="match status" value="1"/>
</dbReference>
<dbReference type="PROSITE" id="PS00867">
    <property type="entry name" value="CPSASE_2"/>
    <property type="match status" value="1"/>
</dbReference>
<comment type="caution">
    <text evidence="11">The sequence shown here is derived from an EMBL/GenBank/DDBJ whole genome shotgun (WGS) entry which is preliminary data.</text>
</comment>
<dbReference type="RefSeq" id="WP_121241321.1">
    <property type="nucleotide sequence ID" value="NZ_BHVV01000006.1"/>
</dbReference>
<dbReference type="PROSITE" id="PS50968">
    <property type="entry name" value="BIOTINYL_LIPOYL"/>
    <property type="match status" value="1"/>
</dbReference>
<dbReference type="FunFam" id="3.40.50.20:FF:000010">
    <property type="entry name" value="Propionyl-CoA carboxylase subunit alpha"/>
    <property type="match status" value="1"/>
</dbReference>
<keyword evidence="6" id="KW-0092">Biotin</keyword>
<dbReference type="Gene3D" id="2.40.50.100">
    <property type="match status" value="1"/>
</dbReference>
<dbReference type="Pfam" id="PF02682">
    <property type="entry name" value="CT_C_D"/>
    <property type="match status" value="1"/>
</dbReference>
<gene>
    <name evidence="11" type="ORF">DFR35_1564</name>
</gene>
<dbReference type="PANTHER" id="PTHR18866:SF128">
    <property type="entry name" value="UREA AMIDOLYASE"/>
    <property type="match status" value="1"/>
</dbReference>
<protein>
    <submittedName>
        <fullName evidence="11">Urea carboxylase</fullName>
    </submittedName>
</protein>
<feature type="domain" description="Lipoyl-binding" evidence="8">
    <location>
        <begin position="1150"/>
        <end position="1228"/>
    </location>
</feature>
<dbReference type="InterPro" id="IPR003778">
    <property type="entry name" value="CT_A_B"/>
</dbReference>
<dbReference type="Pfam" id="PF02786">
    <property type="entry name" value="CPSase_L_D2"/>
    <property type="match status" value="1"/>
</dbReference>